<reference evidence="3" key="1">
    <citation type="submission" date="2022-11" db="UniProtKB">
        <authorList>
            <consortium name="WormBaseParasite"/>
        </authorList>
    </citation>
    <scope>IDENTIFICATION</scope>
</reference>
<evidence type="ECO:0000313" key="3">
    <source>
        <dbReference type="WBParaSite" id="PDA_v2.g25571.t1"/>
    </source>
</evidence>
<proteinExistence type="predicted"/>
<feature type="chain" id="PRO_5036861429" evidence="1">
    <location>
        <begin position="18"/>
        <end position="209"/>
    </location>
</feature>
<evidence type="ECO:0000256" key="1">
    <source>
        <dbReference type="SAM" id="SignalP"/>
    </source>
</evidence>
<keyword evidence="2" id="KW-1185">Reference proteome</keyword>
<organism evidence="2 3">
    <name type="scientific">Panagrolaimus davidi</name>
    <dbReference type="NCBI Taxonomy" id="227884"/>
    <lineage>
        <taxon>Eukaryota</taxon>
        <taxon>Metazoa</taxon>
        <taxon>Ecdysozoa</taxon>
        <taxon>Nematoda</taxon>
        <taxon>Chromadorea</taxon>
        <taxon>Rhabditida</taxon>
        <taxon>Tylenchina</taxon>
        <taxon>Panagrolaimomorpha</taxon>
        <taxon>Panagrolaimoidea</taxon>
        <taxon>Panagrolaimidae</taxon>
        <taxon>Panagrolaimus</taxon>
    </lineage>
</organism>
<dbReference type="Proteomes" id="UP000887578">
    <property type="component" value="Unplaced"/>
</dbReference>
<feature type="signal peptide" evidence="1">
    <location>
        <begin position="1"/>
        <end position="17"/>
    </location>
</feature>
<evidence type="ECO:0000313" key="2">
    <source>
        <dbReference type="Proteomes" id="UP000887578"/>
    </source>
</evidence>
<dbReference type="AlphaFoldDB" id="A0A914Q417"/>
<protein>
    <submittedName>
        <fullName evidence="3">Uncharacterized protein</fullName>
    </submittedName>
</protein>
<name>A0A914Q417_9BILA</name>
<keyword evidence="1" id="KW-0732">Signal</keyword>
<accession>A0A914Q417</accession>
<sequence>MYSVLLAINIVAVVVFGKINVFQNQSIELSLDEIAFFETPNYPLLHDSSVFLHYNVTFFTNEISDNGTRCVLVLQGLSYTPTPFKNIKEILVFNVTSFYLETAKYADQFYDAFNGYIYFENNDDKCPFEDQSRNQPYNFTDESEIIFIGSYYRNATTYGVIPIKANTTKSCLWQFSAPKGYGFKIVILSFEIFKSQHFTIFNSTNMFVK</sequence>
<dbReference type="WBParaSite" id="PDA_v2.g25571.t1">
    <property type="protein sequence ID" value="PDA_v2.g25571.t1"/>
    <property type="gene ID" value="PDA_v2.g25571"/>
</dbReference>